<proteinExistence type="predicted"/>
<evidence type="ECO:0000313" key="3">
    <source>
        <dbReference type="Proteomes" id="UP001156672"/>
    </source>
</evidence>
<keyword evidence="3" id="KW-1185">Reference proteome</keyword>
<dbReference type="RefSeq" id="WP_062029211.1">
    <property type="nucleotide sequence ID" value="NZ_BEWL01000003.1"/>
</dbReference>
<evidence type="ECO:0000313" key="2">
    <source>
        <dbReference type="EMBL" id="GLQ68612.1"/>
    </source>
</evidence>
<protein>
    <recommendedName>
        <fullName evidence="1">Bacterial CdiA-CT RNAse A domain-containing protein</fullName>
    </recommendedName>
</protein>
<feature type="domain" description="Bacterial CdiA-CT RNAse A" evidence="1">
    <location>
        <begin position="133"/>
        <end position="241"/>
    </location>
</feature>
<gene>
    <name evidence="2" type="ORF">GCM10007866_10630</name>
</gene>
<reference evidence="3" key="1">
    <citation type="journal article" date="2019" name="Int. J. Syst. Evol. Microbiol.">
        <title>The Global Catalogue of Microorganisms (GCM) 10K type strain sequencing project: providing services to taxonomists for standard genome sequencing and annotation.</title>
        <authorList>
            <consortium name="The Broad Institute Genomics Platform"/>
            <consortium name="The Broad Institute Genome Sequencing Center for Infectious Disease"/>
            <person name="Wu L."/>
            <person name="Ma J."/>
        </authorList>
    </citation>
    <scope>NUCLEOTIDE SEQUENCE [LARGE SCALE GENOMIC DNA]</scope>
    <source>
        <strain evidence="3">NBRC 3250</strain>
    </source>
</reference>
<dbReference type="InterPro" id="IPR041436">
    <property type="entry name" value="RNAse_A_bac"/>
</dbReference>
<evidence type="ECO:0000259" key="1">
    <source>
        <dbReference type="Pfam" id="PF18431"/>
    </source>
</evidence>
<accession>A0ABQ5X022</accession>
<sequence>MTIPSDLPDRECRRLFPQLASYGAGPFGEDVDTFGETLMDVIQDVTETRTFLTRAAAIRELGTLLACNDTDLARVTRALIAFDPVARFNDQTTWLPEHSAPFPSLRDFWTALLKSLEIGPPPWPDTSDRQLGGYVMERHIALTDADIEERFTYEKLRSVSFFHTKEDAERAILQTLQSNGNSIDAWRAEAPDGMRESFEQDFPEGVGIVITEQDRRPTPGKTLSVTLTKRELRGMAYYIETIRIYA</sequence>
<dbReference type="Proteomes" id="UP001156672">
    <property type="component" value="Unassembled WGS sequence"/>
</dbReference>
<dbReference type="Pfam" id="PF18431">
    <property type="entry name" value="RNAse_A_bac"/>
    <property type="match status" value="1"/>
</dbReference>
<dbReference type="EMBL" id="BSNW01000009">
    <property type="protein sequence ID" value="GLQ68612.1"/>
    <property type="molecule type" value="Genomic_DNA"/>
</dbReference>
<organism evidence="2 3">
    <name type="scientific">Gluconobacter albidus</name>
    <dbReference type="NCBI Taxonomy" id="318683"/>
    <lineage>
        <taxon>Bacteria</taxon>
        <taxon>Pseudomonadati</taxon>
        <taxon>Pseudomonadota</taxon>
        <taxon>Alphaproteobacteria</taxon>
        <taxon>Acetobacterales</taxon>
        <taxon>Acetobacteraceae</taxon>
        <taxon>Gluconobacter</taxon>
    </lineage>
</organism>
<comment type="caution">
    <text evidence="2">The sequence shown here is derived from an EMBL/GenBank/DDBJ whole genome shotgun (WGS) entry which is preliminary data.</text>
</comment>
<name>A0ABQ5X022_9PROT</name>